<gene>
    <name evidence="5" type="ORF">SBF1_8860002</name>
</gene>
<dbReference type="GO" id="GO:0043565">
    <property type="term" value="F:sequence-specific DNA binding"/>
    <property type="evidence" value="ECO:0007669"/>
    <property type="project" value="InterPro"/>
</dbReference>
<dbReference type="PANTHER" id="PTHR46796:SF13">
    <property type="entry name" value="HTH-TYPE TRANSCRIPTIONAL ACTIVATOR RHAS"/>
    <property type="match status" value="1"/>
</dbReference>
<accession>A0A2U3LW50</accession>
<keyword evidence="1" id="KW-0805">Transcription regulation</keyword>
<protein>
    <recommendedName>
        <fullName evidence="4">HTH araC/xylS-type domain-containing protein</fullName>
    </recommendedName>
</protein>
<evidence type="ECO:0000313" key="5">
    <source>
        <dbReference type="EMBL" id="SPF56177.1"/>
    </source>
</evidence>
<dbReference type="PROSITE" id="PS01124">
    <property type="entry name" value="HTH_ARAC_FAMILY_2"/>
    <property type="match status" value="1"/>
</dbReference>
<evidence type="ECO:0000313" key="6">
    <source>
        <dbReference type="Proteomes" id="UP000238916"/>
    </source>
</evidence>
<evidence type="ECO:0000256" key="3">
    <source>
        <dbReference type="ARBA" id="ARBA00023163"/>
    </source>
</evidence>
<dbReference type="AlphaFoldDB" id="A0A2U3LW50"/>
<dbReference type="Gene3D" id="1.10.10.60">
    <property type="entry name" value="Homeodomain-like"/>
    <property type="match status" value="1"/>
</dbReference>
<dbReference type="PANTHER" id="PTHR46796">
    <property type="entry name" value="HTH-TYPE TRANSCRIPTIONAL ACTIVATOR RHAS-RELATED"/>
    <property type="match status" value="1"/>
</dbReference>
<reference evidence="6" key="1">
    <citation type="submission" date="2018-02" db="EMBL/GenBank/DDBJ databases">
        <authorList>
            <person name="Hausmann B."/>
        </authorList>
    </citation>
    <scope>NUCLEOTIDE SEQUENCE [LARGE SCALE GENOMIC DNA]</scope>
    <source>
        <strain evidence="6">Peat soil MAG SbF1</strain>
    </source>
</reference>
<name>A0A2U3LW50_9FIRM</name>
<dbReference type="EMBL" id="OMOF01000874">
    <property type="protein sequence ID" value="SPF56177.1"/>
    <property type="molecule type" value="Genomic_DNA"/>
</dbReference>
<evidence type="ECO:0000256" key="1">
    <source>
        <dbReference type="ARBA" id="ARBA00023015"/>
    </source>
</evidence>
<dbReference type="Proteomes" id="UP000238916">
    <property type="component" value="Unassembled WGS sequence"/>
</dbReference>
<keyword evidence="3" id="KW-0804">Transcription</keyword>
<evidence type="ECO:0000256" key="2">
    <source>
        <dbReference type="ARBA" id="ARBA00023125"/>
    </source>
</evidence>
<dbReference type="SMART" id="SM00342">
    <property type="entry name" value="HTH_ARAC"/>
    <property type="match status" value="1"/>
</dbReference>
<dbReference type="Pfam" id="PF12833">
    <property type="entry name" value="HTH_18"/>
    <property type="match status" value="1"/>
</dbReference>
<organism evidence="5 6">
    <name type="scientific">Candidatus Desulfosporosinus infrequens</name>
    <dbReference type="NCBI Taxonomy" id="2043169"/>
    <lineage>
        <taxon>Bacteria</taxon>
        <taxon>Bacillati</taxon>
        <taxon>Bacillota</taxon>
        <taxon>Clostridia</taxon>
        <taxon>Eubacteriales</taxon>
        <taxon>Desulfitobacteriaceae</taxon>
        <taxon>Desulfosporosinus</taxon>
    </lineage>
</organism>
<dbReference type="InterPro" id="IPR018060">
    <property type="entry name" value="HTH_AraC"/>
</dbReference>
<dbReference type="GO" id="GO:0003700">
    <property type="term" value="F:DNA-binding transcription factor activity"/>
    <property type="evidence" value="ECO:0007669"/>
    <property type="project" value="InterPro"/>
</dbReference>
<sequence>MLQEIMRTAGQVKVKELAEKTGYSLRYINRVFTDELGVPPKVFCKLMRFQHLLNNFNDEVPDLVKLASKLGYYDQSHMIKDFNECTNTTPGKYLYFLKETQYKQRLLLV</sequence>
<dbReference type="InterPro" id="IPR050204">
    <property type="entry name" value="AraC_XylS_family_regulators"/>
</dbReference>
<proteinExistence type="predicted"/>
<keyword evidence="2" id="KW-0238">DNA-binding</keyword>
<feature type="domain" description="HTH araC/xylS-type" evidence="4">
    <location>
        <begin position="1"/>
        <end position="96"/>
    </location>
</feature>
<evidence type="ECO:0000259" key="4">
    <source>
        <dbReference type="PROSITE" id="PS01124"/>
    </source>
</evidence>